<evidence type="ECO:0000313" key="2">
    <source>
        <dbReference type="Proteomes" id="UP000319817"/>
    </source>
</evidence>
<name>A0A517NYV0_9BACT</name>
<proteinExistence type="predicted"/>
<organism evidence="1 2">
    <name type="scientific">Stieleria marina</name>
    <dbReference type="NCBI Taxonomy" id="1930275"/>
    <lineage>
        <taxon>Bacteria</taxon>
        <taxon>Pseudomonadati</taxon>
        <taxon>Planctomycetota</taxon>
        <taxon>Planctomycetia</taxon>
        <taxon>Pirellulales</taxon>
        <taxon>Pirellulaceae</taxon>
        <taxon>Stieleria</taxon>
    </lineage>
</organism>
<keyword evidence="2" id="KW-1185">Reference proteome</keyword>
<dbReference type="AlphaFoldDB" id="A0A517NYV0"/>
<protein>
    <submittedName>
        <fullName evidence="1">Uncharacterized protein</fullName>
    </submittedName>
</protein>
<dbReference type="EMBL" id="CP036526">
    <property type="protein sequence ID" value="QDT12296.1"/>
    <property type="molecule type" value="Genomic_DNA"/>
</dbReference>
<reference evidence="1 2" key="1">
    <citation type="submission" date="2019-02" db="EMBL/GenBank/DDBJ databases">
        <title>Deep-cultivation of Planctomycetes and their phenomic and genomic characterization uncovers novel biology.</title>
        <authorList>
            <person name="Wiegand S."/>
            <person name="Jogler M."/>
            <person name="Boedeker C."/>
            <person name="Pinto D."/>
            <person name="Vollmers J."/>
            <person name="Rivas-Marin E."/>
            <person name="Kohn T."/>
            <person name="Peeters S.H."/>
            <person name="Heuer A."/>
            <person name="Rast P."/>
            <person name="Oberbeckmann S."/>
            <person name="Bunk B."/>
            <person name="Jeske O."/>
            <person name="Meyerdierks A."/>
            <person name="Storesund J.E."/>
            <person name="Kallscheuer N."/>
            <person name="Luecker S."/>
            <person name="Lage O.M."/>
            <person name="Pohl T."/>
            <person name="Merkel B.J."/>
            <person name="Hornburger P."/>
            <person name="Mueller R.-W."/>
            <person name="Bruemmer F."/>
            <person name="Labrenz M."/>
            <person name="Spormann A.M."/>
            <person name="Op den Camp H."/>
            <person name="Overmann J."/>
            <person name="Amann R."/>
            <person name="Jetten M.S.M."/>
            <person name="Mascher T."/>
            <person name="Medema M.H."/>
            <person name="Devos D.P."/>
            <person name="Kaster A.-K."/>
            <person name="Ovreas L."/>
            <person name="Rohde M."/>
            <person name="Galperin M.Y."/>
            <person name="Jogler C."/>
        </authorList>
    </citation>
    <scope>NUCLEOTIDE SEQUENCE [LARGE SCALE GENOMIC DNA]</scope>
    <source>
        <strain evidence="1 2">K23_9</strain>
    </source>
</reference>
<sequence>MQLELPAQPRQGRSEIESRIAPHLSLLGRMPAKRQRLGLQQVLGFDFQVLVDQWCSQFVWKRVDDQDAAMLQVF</sequence>
<accession>A0A517NYV0</accession>
<dbReference type="Proteomes" id="UP000319817">
    <property type="component" value="Chromosome"/>
</dbReference>
<gene>
    <name evidence="1" type="ORF">K239x_43050</name>
</gene>
<evidence type="ECO:0000313" key="1">
    <source>
        <dbReference type="EMBL" id="QDT12296.1"/>
    </source>
</evidence>